<proteinExistence type="predicted"/>
<organism evidence="1 2">
    <name type="scientific">Vigna mungo</name>
    <name type="common">Black gram</name>
    <name type="synonym">Phaseolus mungo</name>
    <dbReference type="NCBI Taxonomy" id="3915"/>
    <lineage>
        <taxon>Eukaryota</taxon>
        <taxon>Viridiplantae</taxon>
        <taxon>Streptophyta</taxon>
        <taxon>Embryophyta</taxon>
        <taxon>Tracheophyta</taxon>
        <taxon>Spermatophyta</taxon>
        <taxon>Magnoliopsida</taxon>
        <taxon>eudicotyledons</taxon>
        <taxon>Gunneridae</taxon>
        <taxon>Pentapetalae</taxon>
        <taxon>rosids</taxon>
        <taxon>fabids</taxon>
        <taxon>Fabales</taxon>
        <taxon>Fabaceae</taxon>
        <taxon>Papilionoideae</taxon>
        <taxon>50 kb inversion clade</taxon>
        <taxon>NPAAA clade</taxon>
        <taxon>indigoferoid/millettioid clade</taxon>
        <taxon>Phaseoleae</taxon>
        <taxon>Vigna</taxon>
    </lineage>
</organism>
<dbReference type="EMBL" id="CP144691">
    <property type="protein sequence ID" value="WVY92540.1"/>
    <property type="molecule type" value="Genomic_DNA"/>
</dbReference>
<gene>
    <name evidence="1" type="ORF">V8G54_031628</name>
</gene>
<reference evidence="1 2" key="1">
    <citation type="journal article" date="2023" name="Life. Sci Alliance">
        <title>Evolutionary insights into 3D genome organization and epigenetic landscape of Vigna mungo.</title>
        <authorList>
            <person name="Junaid A."/>
            <person name="Singh B."/>
            <person name="Bhatia S."/>
        </authorList>
    </citation>
    <scope>NUCLEOTIDE SEQUENCE [LARGE SCALE GENOMIC DNA]</scope>
    <source>
        <strain evidence="1">Urdbean</strain>
    </source>
</reference>
<evidence type="ECO:0000313" key="1">
    <source>
        <dbReference type="EMBL" id="WVY92540.1"/>
    </source>
</evidence>
<dbReference type="AlphaFoldDB" id="A0AAQ3MKG3"/>
<dbReference type="Proteomes" id="UP001374535">
    <property type="component" value="Chromosome 10"/>
</dbReference>
<accession>A0AAQ3MKG3</accession>
<keyword evidence="2" id="KW-1185">Reference proteome</keyword>
<sequence>MLYGRHFGKNMEYYEDLLFLAETHDSHSTAAPVLQPRRTWTSPYMVAKNQILFSLAPHGSPQTQAFLGFLSTFISLSGASATLNVSGKEVYADTVAGNPMSIDISGR</sequence>
<evidence type="ECO:0000313" key="2">
    <source>
        <dbReference type="Proteomes" id="UP001374535"/>
    </source>
</evidence>
<protein>
    <submittedName>
        <fullName evidence="1">Uncharacterized protein</fullName>
    </submittedName>
</protein>
<name>A0AAQ3MKG3_VIGMU</name>